<dbReference type="EMBL" id="CP001359">
    <property type="protein sequence ID" value="ACL63781.1"/>
    <property type="molecule type" value="Genomic_DNA"/>
</dbReference>
<proteinExistence type="predicted"/>
<evidence type="ECO:0000313" key="1">
    <source>
        <dbReference type="EMBL" id="ACL63781.1"/>
    </source>
</evidence>
<evidence type="ECO:0000313" key="2">
    <source>
        <dbReference type="Proteomes" id="UP000007089"/>
    </source>
</evidence>
<dbReference type="Gene3D" id="1.25.40.10">
    <property type="entry name" value="Tetratricopeptide repeat domain"/>
    <property type="match status" value="1"/>
</dbReference>
<gene>
    <name evidence="1" type="ordered locus">A2cp1_0424</name>
</gene>
<accession>B8JAX0</accession>
<dbReference type="Pfam" id="PF14559">
    <property type="entry name" value="TPR_19"/>
    <property type="match status" value="1"/>
</dbReference>
<dbReference type="RefSeq" id="WP_012631834.1">
    <property type="nucleotide sequence ID" value="NC_011891.1"/>
</dbReference>
<dbReference type="InterPro" id="IPR011990">
    <property type="entry name" value="TPR-like_helical_dom_sf"/>
</dbReference>
<dbReference type="Pfam" id="PF13432">
    <property type="entry name" value="TPR_16"/>
    <property type="match status" value="1"/>
</dbReference>
<reference evidence="1" key="1">
    <citation type="submission" date="2009-01" db="EMBL/GenBank/DDBJ databases">
        <title>Complete sequence of Anaeromyxobacter dehalogenans 2CP-1.</title>
        <authorList>
            <consortium name="US DOE Joint Genome Institute"/>
            <person name="Lucas S."/>
            <person name="Copeland A."/>
            <person name="Lapidus A."/>
            <person name="Glavina del Rio T."/>
            <person name="Dalin E."/>
            <person name="Tice H."/>
            <person name="Bruce D."/>
            <person name="Goodwin L."/>
            <person name="Pitluck S."/>
            <person name="Saunders E."/>
            <person name="Brettin T."/>
            <person name="Detter J.C."/>
            <person name="Han C."/>
            <person name="Larimer F."/>
            <person name="Land M."/>
            <person name="Hauser L."/>
            <person name="Kyrpides N."/>
            <person name="Ovchinnikova G."/>
            <person name="Beliaev A.S."/>
            <person name="Richardson P."/>
        </authorList>
    </citation>
    <scope>NUCLEOTIDE SEQUENCE</scope>
    <source>
        <strain evidence="1">2CP-1</strain>
    </source>
</reference>
<protein>
    <submittedName>
        <fullName evidence="1">Tetratricopeptide TPR_4</fullName>
    </submittedName>
</protein>
<keyword evidence="2" id="KW-1185">Reference proteome</keyword>
<dbReference type="SUPFAM" id="SSF48452">
    <property type="entry name" value="TPR-like"/>
    <property type="match status" value="1"/>
</dbReference>
<dbReference type="AlphaFoldDB" id="B8JAX0"/>
<dbReference type="HOGENOM" id="CLU_989812_0_0_7"/>
<sequence>MSKLLLFYLLVQLTGSPLGALALLLAVWWATDRMTVGVLPDPLRGVARWRRRLQLARALEVNPHDRRARLELADLLLAGRRPARAAQVLRPNVEAGDEDAHTAFLMGAALGRSGQSDPAERALAVARAADPDFRAGEIDLELGRQRLGRGDAAGAREALERLLVERPGSVEGRLWLARALDKLGDRDGARRRREEGWREYVSLPRFHRKHERPFAWRLQPWRPTAVALGVVLVLAAVAAAAG</sequence>
<name>B8JAX0_ANAD2</name>
<dbReference type="Proteomes" id="UP000007089">
    <property type="component" value="Chromosome"/>
</dbReference>
<dbReference type="KEGG" id="acp:A2cp1_0424"/>
<organism evidence="1 2">
    <name type="scientific">Anaeromyxobacter dehalogenans (strain ATCC BAA-258 / DSM 21875 / 2CP-1)</name>
    <dbReference type="NCBI Taxonomy" id="455488"/>
    <lineage>
        <taxon>Bacteria</taxon>
        <taxon>Pseudomonadati</taxon>
        <taxon>Myxococcota</taxon>
        <taxon>Myxococcia</taxon>
        <taxon>Myxococcales</taxon>
        <taxon>Cystobacterineae</taxon>
        <taxon>Anaeromyxobacteraceae</taxon>
        <taxon>Anaeromyxobacter</taxon>
    </lineage>
</organism>